<name>I6EAV7_SHIBO</name>
<organism evidence="1 2">
    <name type="scientific">Shigella boydii 4444-74</name>
    <dbReference type="NCBI Taxonomy" id="766140"/>
    <lineage>
        <taxon>Bacteria</taxon>
        <taxon>Pseudomonadati</taxon>
        <taxon>Pseudomonadota</taxon>
        <taxon>Gammaproteobacteria</taxon>
        <taxon>Enterobacterales</taxon>
        <taxon>Enterobacteriaceae</taxon>
        <taxon>Shigella</taxon>
    </lineage>
</organism>
<evidence type="ECO:0000313" key="1">
    <source>
        <dbReference type="EMBL" id="EIQ41149.1"/>
    </source>
</evidence>
<dbReference type="EMBL" id="AKNB01000214">
    <property type="protein sequence ID" value="EIQ41149.1"/>
    <property type="molecule type" value="Genomic_DNA"/>
</dbReference>
<proteinExistence type="predicted"/>
<dbReference type="AlphaFoldDB" id="I6EAV7"/>
<sequence length="37" mass="4414">MPAQWCFCFYLLYTWGRRPGGKAKTIKACQGWIFKKE</sequence>
<comment type="caution">
    <text evidence="1">The sequence shown here is derived from an EMBL/GenBank/DDBJ whole genome shotgun (WGS) entry which is preliminary data.</text>
</comment>
<protein>
    <submittedName>
        <fullName evidence="1">Uncharacterized protein</fullName>
    </submittedName>
</protein>
<evidence type="ECO:0000313" key="2">
    <source>
        <dbReference type="Proteomes" id="UP000004199"/>
    </source>
</evidence>
<gene>
    <name evidence="1" type="ORF">SB444474_1539</name>
</gene>
<accession>I6EAV7</accession>
<dbReference type="Proteomes" id="UP000004199">
    <property type="component" value="Unassembled WGS sequence"/>
</dbReference>
<reference evidence="1 2" key="1">
    <citation type="submission" date="2012-03" db="EMBL/GenBank/DDBJ databases">
        <authorList>
            <person name="Rasko D."/>
            <person name="Redman J."/>
            <person name="Daugherty S.C."/>
            <person name="Tallon L."/>
            <person name="Sadzewicz L."/>
            <person name="Jones K."/>
            <person name="Santana-Cruz I."/>
            <person name="Liu X."/>
        </authorList>
    </citation>
    <scope>NUCLEOTIDE SEQUENCE [LARGE SCALE GENOMIC DNA]</scope>
    <source>
        <strain evidence="1 2">4444-74</strain>
    </source>
</reference>